<dbReference type="Proteomes" id="UP000019116">
    <property type="component" value="Chromosome Un"/>
</dbReference>
<evidence type="ECO:0000256" key="1">
    <source>
        <dbReference type="SAM" id="MobiDB-lite"/>
    </source>
</evidence>
<reference evidence="3" key="1">
    <citation type="submission" date="2018-08" db="EMBL/GenBank/DDBJ databases">
        <authorList>
            <person name="Rossello M."/>
        </authorList>
    </citation>
    <scope>NUCLEOTIDE SEQUENCE [LARGE SCALE GENOMIC DNA]</scope>
    <source>
        <strain evidence="3">cv. Chinese Spring</strain>
    </source>
</reference>
<feature type="chain" id="PRO_5043181674" description="Secreted protein" evidence="2">
    <location>
        <begin position="35"/>
        <end position="139"/>
    </location>
</feature>
<dbReference type="Gramene" id="TraesCSU02G179400.1">
    <property type="protein sequence ID" value="TraesCSU02G179400.1"/>
    <property type="gene ID" value="TraesCSU02G179400"/>
</dbReference>
<dbReference type="AlphaFoldDB" id="A0A3B6UC76"/>
<reference evidence="3" key="2">
    <citation type="submission" date="2018-10" db="UniProtKB">
        <authorList>
            <consortium name="EnsemblPlants"/>
        </authorList>
    </citation>
    <scope>IDENTIFICATION</scope>
</reference>
<feature type="signal peptide" evidence="2">
    <location>
        <begin position="1"/>
        <end position="34"/>
    </location>
</feature>
<feature type="region of interest" description="Disordered" evidence="1">
    <location>
        <begin position="46"/>
        <end position="139"/>
    </location>
</feature>
<organism evidence="3">
    <name type="scientific">Triticum aestivum</name>
    <name type="common">Wheat</name>
    <dbReference type="NCBI Taxonomy" id="4565"/>
    <lineage>
        <taxon>Eukaryota</taxon>
        <taxon>Viridiplantae</taxon>
        <taxon>Streptophyta</taxon>
        <taxon>Embryophyta</taxon>
        <taxon>Tracheophyta</taxon>
        <taxon>Spermatophyta</taxon>
        <taxon>Magnoliopsida</taxon>
        <taxon>Liliopsida</taxon>
        <taxon>Poales</taxon>
        <taxon>Poaceae</taxon>
        <taxon>BOP clade</taxon>
        <taxon>Pooideae</taxon>
        <taxon>Triticodae</taxon>
        <taxon>Triticeae</taxon>
        <taxon>Triticinae</taxon>
        <taxon>Triticum</taxon>
    </lineage>
</organism>
<dbReference type="OMA" id="NQWSGGW"/>
<protein>
    <recommendedName>
        <fullName evidence="5">Secreted protein</fullName>
    </recommendedName>
</protein>
<dbReference type="EnsemblPlants" id="TraesCSU02G179400.1">
    <property type="protein sequence ID" value="TraesCSU02G179400.1"/>
    <property type="gene ID" value="TraesCSU02G179400"/>
</dbReference>
<sequence length="139" mass="14365">MRRSSSSLSSLTRAMAITLVFACCCSLLPCPCSAVCKGRAFGDFGQGAEAGPRGGNQLDQGGGGQAPGGYSFSDLRDGSWHMPREQGGNQFAQGLGEARPGGGGKHGKWSDDGSSGVTQGSHVGRMPPPPRGKAPWYHR</sequence>
<evidence type="ECO:0000256" key="2">
    <source>
        <dbReference type="SAM" id="SignalP"/>
    </source>
</evidence>
<proteinExistence type="predicted"/>
<keyword evidence="2" id="KW-0732">Signal</keyword>
<name>A0A3B6UC76_WHEAT</name>
<keyword evidence="4" id="KW-1185">Reference proteome</keyword>
<evidence type="ECO:0000313" key="3">
    <source>
        <dbReference type="EnsemblPlants" id="TraesCSU02G179400.1"/>
    </source>
</evidence>
<accession>A0A3B6UC76</accession>
<dbReference type="Gramene" id="TraesCS3B03G0021900.1">
    <property type="protein sequence ID" value="TraesCS3B03G0021900.1.CDS"/>
    <property type="gene ID" value="TraesCS3B03G0021900"/>
</dbReference>
<feature type="compositionally biased region" description="Basic and acidic residues" evidence="1">
    <location>
        <begin position="74"/>
        <end position="84"/>
    </location>
</feature>
<feature type="compositionally biased region" description="Polar residues" evidence="1">
    <location>
        <begin position="112"/>
        <end position="121"/>
    </location>
</feature>
<evidence type="ECO:0000313" key="4">
    <source>
        <dbReference type="Proteomes" id="UP000019116"/>
    </source>
</evidence>
<evidence type="ECO:0008006" key="5">
    <source>
        <dbReference type="Google" id="ProtNLM"/>
    </source>
</evidence>